<comment type="caution">
    <text evidence="2">The sequence shown here is derived from an EMBL/GenBank/DDBJ whole genome shotgun (WGS) entry which is preliminary data.</text>
</comment>
<dbReference type="RefSeq" id="XP_062656660.1">
    <property type="nucleotide sequence ID" value="XM_062808166.1"/>
</dbReference>
<accession>A0AAE0LPK9</accession>
<dbReference type="AlphaFoldDB" id="A0AAE0LPK9"/>
<feature type="region of interest" description="Disordered" evidence="1">
    <location>
        <begin position="1"/>
        <end position="21"/>
    </location>
</feature>
<protein>
    <submittedName>
        <fullName evidence="2">Uncharacterized protein</fullName>
    </submittedName>
</protein>
<proteinExistence type="predicted"/>
<sequence>MDEDTIRAQPGARRLGPGHFEGAWPKEKRQDIVDRVKYLVRGDKLEEPPHILEARLALKDAGRVWQDVDKETICNAITNQPGRFFQVGSWEMGSPEYKELVARIYKTQVDYYTSHEESGSGKFLDMLRDPATSSLCQQLSKAGIRIDKILHFTRGSVKDGHRELTNKIRPKRAYFFGDVAAYLEKAQRKGKIEHTTYELPLEITGNHECIEAILGINEHTFLVDTTLNRSFLQAIQEADLRPAVIMKEFKFWKDGADQDAKALQNADWLRYSTTHWLTQHYDVYSTCPGSGFATCDPTIYIRKGTSLAHDIKTVLRRATTLFSRSGDSSV</sequence>
<dbReference type="Proteomes" id="UP001278766">
    <property type="component" value="Unassembled WGS sequence"/>
</dbReference>
<gene>
    <name evidence="2" type="ORF">B0H64DRAFT_476725</name>
</gene>
<evidence type="ECO:0000256" key="1">
    <source>
        <dbReference type="SAM" id="MobiDB-lite"/>
    </source>
</evidence>
<name>A0AAE0LPK9_9PEZI</name>
<evidence type="ECO:0000313" key="2">
    <source>
        <dbReference type="EMBL" id="KAK3293146.1"/>
    </source>
</evidence>
<reference evidence="2" key="1">
    <citation type="journal article" date="2023" name="Mol. Phylogenet. Evol.">
        <title>Genome-scale phylogeny and comparative genomics of the fungal order Sordariales.</title>
        <authorList>
            <person name="Hensen N."/>
            <person name="Bonometti L."/>
            <person name="Westerberg I."/>
            <person name="Brannstrom I.O."/>
            <person name="Guillou S."/>
            <person name="Cros-Aarteil S."/>
            <person name="Calhoun S."/>
            <person name="Haridas S."/>
            <person name="Kuo A."/>
            <person name="Mondo S."/>
            <person name="Pangilinan J."/>
            <person name="Riley R."/>
            <person name="LaButti K."/>
            <person name="Andreopoulos B."/>
            <person name="Lipzen A."/>
            <person name="Chen C."/>
            <person name="Yan M."/>
            <person name="Daum C."/>
            <person name="Ng V."/>
            <person name="Clum A."/>
            <person name="Steindorff A."/>
            <person name="Ohm R.A."/>
            <person name="Martin F."/>
            <person name="Silar P."/>
            <person name="Natvig D.O."/>
            <person name="Lalanne C."/>
            <person name="Gautier V."/>
            <person name="Ament-Velasquez S.L."/>
            <person name="Kruys A."/>
            <person name="Hutchinson M.I."/>
            <person name="Powell A.J."/>
            <person name="Barry K."/>
            <person name="Miller A.N."/>
            <person name="Grigoriev I.V."/>
            <person name="Debuchy R."/>
            <person name="Gladieux P."/>
            <person name="Hiltunen Thoren M."/>
            <person name="Johannesson H."/>
        </authorList>
    </citation>
    <scope>NUCLEOTIDE SEQUENCE</scope>
    <source>
        <strain evidence="2">CBS 168.71</strain>
    </source>
</reference>
<reference evidence="2" key="2">
    <citation type="submission" date="2023-06" db="EMBL/GenBank/DDBJ databases">
        <authorList>
            <consortium name="Lawrence Berkeley National Laboratory"/>
            <person name="Haridas S."/>
            <person name="Hensen N."/>
            <person name="Bonometti L."/>
            <person name="Westerberg I."/>
            <person name="Brannstrom I.O."/>
            <person name="Guillou S."/>
            <person name="Cros-Aarteil S."/>
            <person name="Calhoun S."/>
            <person name="Kuo A."/>
            <person name="Mondo S."/>
            <person name="Pangilinan J."/>
            <person name="Riley R."/>
            <person name="Labutti K."/>
            <person name="Andreopoulos B."/>
            <person name="Lipzen A."/>
            <person name="Chen C."/>
            <person name="Yanf M."/>
            <person name="Daum C."/>
            <person name="Ng V."/>
            <person name="Clum A."/>
            <person name="Steindorff A."/>
            <person name="Ohm R."/>
            <person name="Martin F."/>
            <person name="Silar P."/>
            <person name="Natvig D."/>
            <person name="Lalanne C."/>
            <person name="Gautier V."/>
            <person name="Ament-Velasquez S.L."/>
            <person name="Kruys A."/>
            <person name="Hutchinson M.I."/>
            <person name="Powell A.J."/>
            <person name="Barry K."/>
            <person name="Miller A.N."/>
            <person name="Grigoriev I.V."/>
            <person name="Debuchy R."/>
            <person name="Gladieux P."/>
            <person name="Thoren M.H."/>
            <person name="Johannesson H."/>
        </authorList>
    </citation>
    <scope>NUCLEOTIDE SEQUENCE</scope>
    <source>
        <strain evidence="2">CBS 168.71</strain>
    </source>
</reference>
<organism evidence="2 3">
    <name type="scientific">Chaetomium fimeti</name>
    <dbReference type="NCBI Taxonomy" id="1854472"/>
    <lineage>
        <taxon>Eukaryota</taxon>
        <taxon>Fungi</taxon>
        <taxon>Dikarya</taxon>
        <taxon>Ascomycota</taxon>
        <taxon>Pezizomycotina</taxon>
        <taxon>Sordariomycetes</taxon>
        <taxon>Sordariomycetidae</taxon>
        <taxon>Sordariales</taxon>
        <taxon>Chaetomiaceae</taxon>
        <taxon>Chaetomium</taxon>
    </lineage>
</organism>
<evidence type="ECO:0000313" key="3">
    <source>
        <dbReference type="Proteomes" id="UP001278766"/>
    </source>
</evidence>
<dbReference type="GeneID" id="87845114"/>
<keyword evidence="3" id="KW-1185">Reference proteome</keyword>
<dbReference type="EMBL" id="JAUEPN010000006">
    <property type="protein sequence ID" value="KAK3293146.1"/>
    <property type="molecule type" value="Genomic_DNA"/>
</dbReference>